<organism evidence="2 3">
    <name type="scientific">Auxenochlorella protothecoides</name>
    <name type="common">Green microalga</name>
    <name type="synonym">Chlorella protothecoides</name>
    <dbReference type="NCBI Taxonomy" id="3075"/>
    <lineage>
        <taxon>Eukaryota</taxon>
        <taxon>Viridiplantae</taxon>
        <taxon>Chlorophyta</taxon>
        <taxon>core chlorophytes</taxon>
        <taxon>Trebouxiophyceae</taxon>
        <taxon>Chlorellales</taxon>
        <taxon>Chlorellaceae</taxon>
        <taxon>Auxenochlorella</taxon>
    </lineage>
</organism>
<dbReference type="AlphaFoldDB" id="A0A087SIT7"/>
<dbReference type="OrthoDB" id="197967at2759"/>
<dbReference type="eggNOG" id="KOG1297">
    <property type="taxonomic scope" value="Eukaryota"/>
</dbReference>
<dbReference type="EMBL" id="KL662122">
    <property type="protein sequence ID" value="KFM25641.1"/>
    <property type="molecule type" value="Genomic_DNA"/>
</dbReference>
<dbReference type="KEGG" id="apro:F751_2483"/>
<feature type="compositionally biased region" description="Basic and acidic residues" evidence="1">
    <location>
        <begin position="172"/>
        <end position="191"/>
    </location>
</feature>
<dbReference type="GeneID" id="23613874"/>
<sequence>MGAYERHRRLLASLARYGAGARGQDPPAPAPLPSRTDADVLRDSFRFIRSDAEDAAGDPWEVRLARRYYAQLYREYAIADLSRHRESRLGLRWRTQREVVAGKGQFSCGAVGCEERRGLASFEVPFAYCEAGRSRVALVKVRLCPKHALQLNHRKQREAEAAAGRARKRRRAGPEGEGRVARGREEERGRDASPGPSSQEVAAQGAPAPEVRGHSNPAGGDADEFAAFLEDLLPSA</sequence>
<dbReference type="InterPro" id="IPR019129">
    <property type="entry name" value="Folate-sensitive_fs_Fra10Ac1"/>
</dbReference>
<reference evidence="2 3" key="1">
    <citation type="journal article" date="2014" name="BMC Genomics">
        <title>Oil accumulation mechanisms of the oleaginous microalga Chlorella protothecoides revealed through its genome, transcriptomes, and proteomes.</title>
        <authorList>
            <person name="Gao C."/>
            <person name="Wang Y."/>
            <person name="Shen Y."/>
            <person name="Yan D."/>
            <person name="He X."/>
            <person name="Dai J."/>
            <person name="Wu Q."/>
        </authorList>
    </citation>
    <scope>NUCLEOTIDE SEQUENCE [LARGE SCALE GENOMIC DNA]</scope>
    <source>
        <strain evidence="2 3">0710</strain>
    </source>
</reference>
<evidence type="ECO:0000256" key="1">
    <source>
        <dbReference type="SAM" id="MobiDB-lite"/>
    </source>
</evidence>
<accession>A0A087SIT7</accession>
<keyword evidence="3" id="KW-1185">Reference proteome</keyword>
<evidence type="ECO:0000313" key="3">
    <source>
        <dbReference type="Proteomes" id="UP000028924"/>
    </source>
</evidence>
<dbReference type="Proteomes" id="UP000028924">
    <property type="component" value="Unassembled WGS sequence"/>
</dbReference>
<dbReference type="STRING" id="3075.A0A087SIT7"/>
<dbReference type="Pfam" id="PF09725">
    <property type="entry name" value="Fra10Ac1"/>
    <property type="match status" value="1"/>
</dbReference>
<dbReference type="RefSeq" id="XP_011398537.1">
    <property type="nucleotide sequence ID" value="XM_011400235.1"/>
</dbReference>
<name>A0A087SIT7_AUXPR</name>
<feature type="region of interest" description="Disordered" evidence="1">
    <location>
        <begin position="153"/>
        <end position="225"/>
    </location>
</feature>
<protein>
    <submittedName>
        <fullName evidence="2">FRA10AC1-like protein</fullName>
    </submittedName>
</protein>
<evidence type="ECO:0000313" key="2">
    <source>
        <dbReference type="EMBL" id="KFM25641.1"/>
    </source>
</evidence>
<gene>
    <name evidence="2" type="ORF">F751_2483</name>
</gene>
<proteinExistence type="predicted"/>